<gene>
    <name evidence="1" type="ORF">DBV15_10232</name>
</gene>
<proteinExistence type="predicted"/>
<comment type="caution">
    <text evidence="1">The sequence shown here is derived from an EMBL/GenBank/DDBJ whole genome shotgun (WGS) entry which is preliminary data.</text>
</comment>
<accession>A0A4S2KIX8</accession>
<evidence type="ECO:0000313" key="2">
    <source>
        <dbReference type="Proteomes" id="UP000310200"/>
    </source>
</evidence>
<dbReference type="AlphaFoldDB" id="A0A4S2KIX8"/>
<organism evidence="1 2">
    <name type="scientific">Temnothorax longispinosus</name>
    <dbReference type="NCBI Taxonomy" id="300112"/>
    <lineage>
        <taxon>Eukaryota</taxon>
        <taxon>Metazoa</taxon>
        <taxon>Ecdysozoa</taxon>
        <taxon>Arthropoda</taxon>
        <taxon>Hexapoda</taxon>
        <taxon>Insecta</taxon>
        <taxon>Pterygota</taxon>
        <taxon>Neoptera</taxon>
        <taxon>Endopterygota</taxon>
        <taxon>Hymenoptera</taxon>
        <taxon>Apocrita</taxon>
        <taxon>Aculeata</taxon>
        <taxon>Formicoidea</taxon>
        <taxon>Formicidae</taxon>
        <taxon>Myrmicinae</taxon>
        <taxon>Temnothorax</taxon>
    </lineage>
</organism>
<dbReference type="STRING" id="300112.A0A4S2KIX8"/>
<sequence length="151" mass="17585">MAMMLPIMLGRRKRDLRLMEHTLNNDLEVHKLTREYNVQLKRPVGPNAAHAHDTCELRWDAGQNIEGPETEMVHPEIDFASTTHLFRVIKLNDQTYKPNNRLHHMSSLALQREGVEAIAVDCRSLARRAPRKILEEDTFRDTLKRTTPRVQ</sequence>
<keyword evidence="2" id="KW-1185">Reference proteome</keyword>
<evidence type="ECO:0000313" key="1">
    <source>
        <dbReference type="EMBL" id="TGZ47889.1"/>
    </source>
</evidence>
<protein>
    <submittedName>
        <fullName evidence="1">Uncharacterized protein</fullName>
    </submittedName>
</protein>
<name>A0A4S2KIX8_9HYME</name>
<dbReference type="EMBL" id="QBLH01002624">
    <property type="protein sequence ID" value="TGZ47889.1"/>
    <property type="molecule type" value="Genomic_DNA"/>
</dbReference>
<reference evidence="1 2" key="1">
    <citation type="journal article" date="2019" name="Philos. Trans. R. Soc. Lond., B, Biol. Sci.">
        <title>Ant behaviour and brain gene expression of defending hosts depend on the ecological success of the intruding social parasite.</title>
        <authorList>
            <person name="Kaur R."/>
            <person name="Stoldt M."/>
            <person name="Jongepier E."/>
            <person name="Feldmeyer B."/>
            <person name="Menzel F."/>
            <person name="Bornberg-Bauer E."/>
            <person name="Foitzik S."/>
        </authorList>
    </citation>
    <scope>NUCLEOTIDE SEQUENCE [LARGE SCALE GENOMIC DNA]</scope>
    <source>
        <tissue evidence="1">Whole body</tissue>
    </source>
</reference>
<dbReference type="Proteomes" id="UP000310200">
    <property type="component" value="Unassembled WGS sequence"/>
</dbReference>